<dbReference type="InterPro" id="IPR045249">
    <property type="entry name" value="HARBI1-like"/>
</dbReference>
<evidence type="ECO:0000313" key="4">
    <source>
        <dbReference type="Proteomes" id="UP001591681"/>
    </source>
</evidence>
<dbReference type="PANTHER" id="PTHR22930:SF85">
    <property type="entry name" value="GH03217P-RELATED"/>
    <property type="match status" value="1"/>
</dbReference>
<keyword evidence="1" id="KW-0812">Transmembrane</keyword>
<feature type="transmembrane region" description="Helical" evidence="1">
    <location>
        <begin position="6"/>
        <end position="23"/>
    </location>
</feature>
<dbReference type="InterPro" id="IPR058353">
    <property type="entry name" value="DUF8040"/>
</dbReference>
<proteinExistence type="predicted"/>
<dbReference type="AlphaFoldDB" id="A0ABD1KB71"/>
<organism evidence="3 4">
    <name type="scientific">Coilia grayii</name>
    <name type="common">Gray's grenadier anchovy</name>
    <dbReference type="NCBI Taxonomy" id="363190"/>
    <lineage>
        <taxon>Eukaryota</taxon>
        <taxon>Metazoa</taxon>
        <taxon>Chordata</taxon>
        <taxon>Craniata</taxon>
        <taxon>Vertebrata</taxon>
        <taxon>Euteleostomi</taxon>
        <taxon>Actinopterygii</taxon>
        <taxon>Neopterygii</taxon>
        <taxon>Teleostei</taxon>
        <taxon>Clupei</taxon>
        <taxon>Clupeiformes</taxon>
        <taxon>Clupeoidei</taxon>
        <taxon>Engraulidae</taxon>
        <taxon>Coilinae</taxon>
        <taxon>Coilia</taxon>
    </lineage>
</organism>
<dbReference type="EMBL" id="JBHFQA010000007">
    <property type="protein sequence ID" value="KAL2096405.1"/>
    <property type="molecule type" value="Genomic_DNA"/>
</dbReference>
<keyword evidence="1" id="KW-1133">Transmembrane helix</keyword>
<sequence length="243" mass="27898">MDRIRILNMLIVLCQLITAVITLRRRVRARRRLELMMLIQGLDTPYRASPQTWQRPRSSLWWENDVLGNFTDSEWLTSFRMTRQTFERLCNLLPSLQPDPSSRRPPVPHQKRVAIAIYKLASCCEYRVVAGKFGVSITTIHHCVYAVCRAITSKLLHQYVKMPSADEAQQIAYRNAMKHHIPQIYGAIDGSHIPIVPPPGRIQRLHKPKALGLCDPAGSGGRSWAVPQYICRYSREQPQCRCA</sequence>
<feature type="domain" description="DUF8040" evidence="2">
    <location>
        <begin position="73"/>
        <end position="152"/>
    </location>
</feature>
<keyword evidence="4" id="KW-1185">Reference proteome</keyword>
<dbReference type="Proteomes" id="UP001591681">
    <property type="component" value="Unassembled WGS sequence"/>
</dbReference>
<evidence type="ECO:0000256" key="1">
    <source>
        <dbReference type="SAM" id="Phobius"/>
    </source>
</evidence>
<gene>
    <name evidence="3" type="ORF">ACEWY4_008553</name>
</gene>
<evidence type="ECO:0000313" key="3">
    <source>
        <dbReference type="EMBL" id="KAL2096405.1"/>
    </source>
</evidence>
<dbReference type="PANTHER" id="PTHR22930">
    <property type="match status" value="1"/>
</dbReference>
<dbReference type="Pfam" id="PF26138">
    <property type="entry name" value="DUF8040"/>
    <property type="match status" value="1"/>
</dbReference>
<protein>
    <recommendedName>
        <fullName evidence="2">DUF8040 domain-containing protein</fullName>
    </recommendedName>
</protein>
<reference evidence="3 4" key="1">
    <citation type="submission" date="2024-09" db="EMBL/GenBank/DDBJ databases">
        <title>A chromosome-level genome assembly of Gray's grenadier anchovy, Coilia grayii.</title>
        <authorList>
            <person name="Fu Z."/>
        </authorList>
    </citation>
    <scope>NUCLEOTIDE SEQUENCE [LARGE SCALE GENOMIC DNA]</scope>
    <source>
        <strain evidence="3">G4</strain>
        <tissue evidence="3">Muscle</tissue>
    </source>
</reference>
<comment type="caution">
    <text evidence="3">The sequence shown here is derived from an EMBL/GenBank/DDBJ whole genome shotgun (WGS) entry which is preliminary data.</text>
</comment>
<name>A0ABD1KB71_9TELE</name>
<keyword evidence="1" id="KW-0472">Membrane</keyword>
<evidence type="ECO:0000259" key="2">
    <source>
        <dbReference type="Pfam" id="PF26138"/>
    </source>
</evidence>
<accession>A0ABD1KB71</accession>